<keyword evidence="8" id="KW-1185">Reference proteome</keyword>
<evidence type="ECO:0000259" key="6">
    <source>
        <dbReference type="SMART" id="SM00387"/>
    </source>
</evidence>
<feature type="region of interest" description="Disordered" evidence="4">
    <location>
        <begin position="76"/>
        <end position="113"/>
    </location>
</feature>
<dbReference type="SUPFAM" id="SSF55874">
    <property type="entry name" value="ATPase domain of HSP90 chaperone/DNA topoisomerase II/histidine kinase"/>
    <property type="match status" value="1"/>
</dbReference>
<dbReference type="RefSeq" id="WP_201870490.1">
    <property type="nucleotide sequence ID" value="NZ_JAERRF010000001.1"/>
</dbReference>
<accession>A0ABS1N5J8</accession>
<feature type="domain" description="GAF" evidence="5">
    <location>
        <begin position="34"/>
        <end position="179"/>
    </location>
</feature>
<comment type="caution">
    <text evidence="7">The sequence shown here is derived from an EMBL/GenBank/DDBJ whole genome shotgun (WGS) entry which is preliminary data.</text>
</comment>
<dbReference type="PANTHER" id="PTHR24421:SF61">
    <property type="entry name" value="OXYGEN SENSOR HISTIDINE KINASE NREB"/>
    <property type="match status" value="1"/>
</dbReference>
<keyword evidence="2" id="KW-0418">Kinase</keyword>
<dbReference type="Pfam" id="PF07730">
    <property type="entry name" value="HisKA_3"/>
    <property type="match status" value="1"/>
</dbReference>
<gene>
    <name evidence="7" type="ORF">JK363_00580</name>
</gene>
<keyword evidence="3" id="KW-0902">Two-component regulatory system</keyword>
<evidence type="ECO:0000313" key="8">
    <source>
        <dbReference type="Proteomes" id="UP000634229"/>
    </source>
</evidence>
<sequence length="536" mass="56339">MVGVIGGHGILIGRRRRSRAALAEVTEHLLAGATGDTVLRLIARGLREALGADMTRVMVLEPDDVLAVRVTDGTPAVTPRGPLTPGGSAPARQAIRAGRPTLSGGERRPPRYRRIPHDTALTSVLDAPLVVRGQPVGVIEVASRPGGRRLTRADVRTVERFVPSAGHAVARIRHRDQLRRLASAAAGHSAVRRTLDSLAAGAVARTGAASCTVYLLEPGTGTTLRMAGGGHGHTPPSRRPALEAIAGTAPVIHDGSGGTAGDGPARGAVAAWPLLREGTAIGAMCCHFPAGRDPADTDLTVLEVIAGHAVCAVERDRLGSAAQEKAVREERRRISRELHDSVSQALYGIALGARTARELLERDLAGPAGLAELAQLAEPIEYIRRLADVAIAETRTLLCELRPESLEGEGLVAALTRHVEALRDRYGIAAEARLGDEPETTPEAKHALFRIAQESLHNVAKHSRARNVTLHLLSGPGTVTLTVADDGVGFDCQGSFPGHLGLRSMRERAREVGGTLNVDSSPGRGSRIRATVPTGP</sequence>
<dbReference type="SMART" id="SM00065">
    <property type="entry name" value="GAF"/>
    <property type="match status" value="2"/>
</dbReference>
<organism evidence="7 8">
    <name type="scientific">Streptomyces coffeae</name>
    <dbReference type="NCBI Taxonomy" id="621382"/>
    <lineage>
        <taxon>Bacteria</taxon>
        <taxon>Bacillati</taxon>
        <taxon>Actinomycetota</taxon>
        <taxon>Actinomycetes</taxon>
        <taxon>Kitasatosporales</taxon>
        <taxon>Streptomycetaceae</taxon>
        <taxon>Streptomyces</taxon>
    </lineage>
</organism>
<dbReference type="Pfam" id="PF02518">
    <property type="entry name" value="HATPase_c"/>
    <property type="match status" value="1"/>
</dbReference>
<keyword evidence="1" id="KW-0808">Transferase</keyword>
<dbReference type="InterPro" id="IPR011712">
    <property type="entry name" value="Sig_transdc_His_kin_sub3_dim/P"/>
</dbReference>
<dbReference type="InterPro" id="IPR050482">
    <property type="entry name" value="Sensor_HK_TwoCompSys"/>
</dbReference>
<feature type="domain" description="Histidine kinase/HSP90-like ATPase" evidence="6">
    <location>
        <begin position="443"/>
        <end position="536"/>
    </location>
</feature>
<dbReference type="Gene3D" id="3.30.565.10">
    <property type="entry name" value="Histidine kinase-like ATPase, C-terminal domain"/>
    <property type="match status" value="1"/>
</dbReference>
<evidence type="ECO:0000256" key="4">
    <source>
        <dbReference type="SAM" id="MobiDB-lite"/>
    </source>
</evidence>
<dbReference type="PANTHER" id="PTHR24421">
    <property type="entry name" value="NITRATE/NITRITE SENSOR PROTEIN NARX-RELATED"/>
    <property type="match status" value="1"/>
</dbReference>
<dbReference type="InterPro" id="IPR036890">
    <property type="entry name" value="HATPase_C_sf"/>
</dbReference>
<evidence type="ECO:0000256" key="1">
    <source>
        <dbReference type="ARBA" id="ARBA00022679"/>
    </source>
</evidence>
<dbReference type="EMBL" id="JAERRF010000001">
    <property type="protein sequence ID" value="MBL1095189.1"/>
    <property type="molecule type" value="Genomic_DNA"/>
</dbReference>
<dbReference type="CDD" id="cd16917">
    <property type="entry name" value="HATPase_UhpB-NarQ-NarX-like"/>
    <property type="match status" value="1"/>
</dbReference>
<name>A0ABS1N5J8_9ACTN</name>
<dbReference type="Pfam" id="PF13185">
    <property type="entry name" value="GAF_2"/>
    <property type="match status" value="1"/>
</dbReference>
<dbReference type="SUPFAM" id="SSF55781">
    <property type="entry name" value="GAF domain-like"/>
    <property type="match status" value="2"/>
</dbReference>
<protein>
    <submittedName>
        <fullName evidence="7">GAF domain-containing protein</fullName>
    </submittedName>
</protein>
<dbReference type="Gene3D" id="3.30.450.40">
    <property type="match status" value="2"/>
</dbReference>
<dbReference type="SMART" id="SM00387">
    <property type="entry name" value="HATPase_c"/>
    <property type="match status" value="1"/>
</dbReference>
<dbReference type="Proteomes" id="UP000634229">
    <property type="component" value="Unassembled WGS sequence"/>
</dbReference>
<proteinExistence type="predicted"/>
<reference evidence="7 8" key="1">
    <citation type="submission" date="2021-01" db="EMBL/GenBank/DDBJ databases">
        <title>WGS of actinomycetes isolated from Thailand.</title>
        <authorList>
            <person name="Thawai C."/>
        </authorList>
    </citation>
    <scope>NUCLEOTIDE SEQUENCE [LARGE SCALE GENOMIC DNA]</scope>
    <source>
        <strain evidence="7 8">CA1R205</strain>
    </source>
</reference>
<evidence type="ECO:0000313" key="7">
    <source>
        <dbReference type="EMBL" id="MBL1095189.1"/>
    </source>
</evidence>
<dbReference type="InterPro" id="IPR003018">
    <property type="entry name" value="GAF"/>
</dbReference>
<evidence type="ECO:0000256" key="2">
    <source>
        <dbReference type="ARBA" id="ARBA00022777"/>
    </source>
</evidence>
<evidence type="ECO:0000259" key="5">
    <source>
        <dbReference type="SMART" id="SM00065"/>
    </source>
</evidence>
<evidence type="ECO:0000256" key="3">
    <source>
        <dbReference type="ARBA" id="ARBA00023012"/>
    </source>
</evidence>
<dbReference type="Gene3D" id="1.20.5.1930">
    <property type="match status" value="1"/>
</dbReference>
<feature type="domain" description="GAF" evidence="5">
    <location>
        <begin position="190"/>
        <end position="323"/>
    </location>
</feature>
<dbReference type="InterPro" id="IPR003594">
    <property type="entry name" value="HATPase_dom"/>
</dbReference>
<feature type="region of interest" description="Disordered" evidence="4">
    <location>
        <begin position="513"/>
        <end position="536"/>
    </location>
</feature>
<dbReference type="InterPro" id="IPR029016">
    <property type="entry name" value="GAF-like_dom_sf"/>
</dbReference>